<accession>A0ABT6TVF7</accession>
<name>A0ABT6TVF7_9BACL</name>
<proteinExistence type="predicted"/>
<feature type="domain" description="Sugar 3,4-ketoisomerase QdtA cupin" evidence="1">
    <location>
        <begin position="11"/>
        <end position="134"/>
    </location>
</feature>
<gene>
    <name evidence="2" type="ORF">KB449_35575</name>
</gene>
<dbReference type="InterPro" id="IPR014710">
    <property type="entry name" value="RmlC-like_jellyroll"/>
</dbReference>
<dbReference type="Proteomes" id="UP001161691">
    <property type="component" value="Unassembled WGS sequence"/>
</dbReference>
<protein>
    <submittedName>
        <fullName evidence="2">FdtA/QdtA family cupin domain-containing protein</fullName>
    </submittedName>
</protein>
<dbReference type="InterPro" id="IPR008894">
    <property type="entry name" value="QdtA_cupin_dom"/>
</dbReference>
<dbReference type="EMBL" id="JAGRPV010000002">
    <property type="protein sequence ID" value="MDI4650305.1"/>
    <property type="molecule type" value="Genomic_DNA"/>
</dbReference>
<comment type="caution">
    <text evidence="2">The sequence shown here is derived from an EMBL/GenBank/DDBJ whole genome shotgun (WGS) entry which is preliminary data.</text>
</comment>
<organism evidence="2 3">
    <name type="scientific">Cohnella hashimotonis</name>
    <dbReference type="NCBI Taxonomy" id="2826895"/>
    <lineage>
        <taxon>Bacteria</taxon>
        <taxon>Bacillati</taxon>
        <taxon>Bacillota</taxon>
        <taxon>Bacilli</taxon>
        <taxon>Bacillales</taxon>
        <taxon>Paenibacillaceae</taxon>
        <taxon>Cohnella</taxon>
    </lineage>
</organism>
<evidence type="ECO:0000313" key="3">
    <source>
        <dbReference type="Proteomes" id="UP001161691"/>
    </source>
</evidence>
<reference evidence="2" key="1">
    <citation type="submission" date="2023-04" db="EMBL/GenBank/DDBJ databases">
        <title>Comparative genomic analysis of Cohnella hashimotonis sp. nov., isolated from the International Space Station.</title>
        <authorList>
            <person name="Venkateswaran K."/>
            <person name="Simpson A."/>
        </authorList>
    </citation>
    <scope>NUCLEOTIDE SEQUENCE</scope>
    <source>
        <strain evidence="2">F6_2S_P_1</strain>
    </source>
</reference>
<evidence type="ECO:0000259" key="1">
    <source>
        <dbReference type="Pfam" id="PF05523"/>
    </source>
</evidence>
<sequence length="136" mass="16043">MNQINEDSKCIYTIERGDERGLLAVLEEHTSIPFDIKRVFYIYDTKEGIRRGYHAHYKTRQALVCVAGSCKVDLDNLRRQETIVLDKPNKVLLLEPNDWHEMYDFSPGCVLLVLASHHYDPQDYIREYEKFVEVYS</sequence>
<dbReference type="SUPFAM" id="SSF51182">
    <property type="entry name" value="RmlC-like cupins"/>
    <property type="match status" value="1"/>
</dbReference>
<dbReference type="Gene3D" id="2.60.120.10">
    <property type="entry name" value="Jelly Rolls"/>
    <property type="match status" value="1"/>
</dbReference>
<evidence type="ECO:0000313" key="2">
    <source>
        <dbReference type="EMBL" id="MDI4650305.1"/>
    </source>
</evidence>
<dbReference type="InterPro" id="IPR011051">
    <property type="entry name" value="RmlC_Cupin_sf"/>
</dbReference>
<dbReference type="RefSeq" id="WP_282913157.1">
    <property type="nucleotide sequence ID" value="NZ_JAGRPV010000002.1"/>
</dbReference>
<dbReference type="Pfam" id="PF05523">
    <property type="entry name" value="FdtA"/>
    <property type="match status" value="1"/>
</dbReference>
<keyword evidence="3" id="KW-1185">Reference proteome</keyword>
<dbReference type="CDD" id="cd20292">
    <property type="entry name" value="cupin_QdtA-like"/>
    <property type="match status" value="1"/>
</dbReference>